<dbReference type="InterPro" id="IPR012336">
    <property type="entry name" value="Thioredoxin-like_fold"/>
</dbReference>
<sequence length="174" mass="18183">MVVGVGKTQVTIYEDYRCPVCKNVHDKIQPALNAALAASSVKVEFHAVNLIDHASGGKGSLAAANAASCAFKAGKFQSYREALFAAQPNENDDAYAQPDKLIDVAKGVNGLDGPAFEDCVKNQPYAASIQSTYDATLGASKFNGVPAIFINGKQWQVPTSGDLAAAFTDAIKAG</sequence>
<evidence type="ECO:0000256" key="5">
    <source>
        <dbReference type="ARBA" id="ARBA00023284"/>
    </source>
</evidence>
<organism evidence="7 8">
    <name type="scientific">Catenulispora subtropica</name>
    <dbReference type="NCBI Taxonomy" id="450798"/>
    <lineage>
        <taxon>Bacteria</taxon>
        <taxon>Bacillati</taxon>
        <taxon>Actinomycetota</taxon>
        <taxon>Actinomycetes</taxon>
        <taxon>Catenulisporales</taxon>
        <taxon>Catenulisporaceae</taxon>
        <taxon>Catenulispora</taxon>
    </lineage>
</organism>
<evidence type="ECO:0000256" key="3">
    <source>
        <dbReference type="ARBA" id="ARBA00023002"/>
    </source>
</evidence>
<keyword evidence="3" id="KW-0560">Oxidoreductase</keyword>
<dbReference type="Pfam" id="PF13462">
    <property type="entry name" value="Thioredoxin_4"/>
    <property type="match status" value="1"/>
</dbReference>
<keyword evidence="4" id="KW-1015">Disulfide bond</keyword>
<dbReference type="PANTHER" id="PTHR13887:SF14">
    <property type="entry name" value="DISULFIDE BOND FORMATION PROTEIN D"/>
    <property type="match status" value="1"/>
</dbReference>
<evidence type="ECO:0000313" key="7">
    <source>
        <dbReference type="EMBL" id="GAA1976442.1"/>
    </source>
</evidence>
<dbReference type="CDD" id="cd02972">
    <property type="entry name" value="DsbA_family"/>
    <property type="match status" value="1"/>
</dbReference>
<keyword evidence="2" id="KW-0732">Signal</keyword>
<evidence type="ECO:0000256" key="1">
    <source>
        <dbReference type="ARBA" id="ARBA00005791"/>
    </source>
</evidence>
<gene>
    <name evidence="7" type="ORF">GCM10009838_40940</name>
</gene>
<keyword evidence="8" id="KW-1185">Reference proteome</keyword>
<accession>A0ABP5DCN1</accession>
<comment type="caution">
    <text evidence="7">The sequence shown here is derived from an EMBL/GenBank/DDBJ whole genome shotgun (WGS) entry which is preliminary data.</text>
</comment>
<name>A0ABP5DCN1_9ACTN</name>
<dbReference type="InterPro" id="IPR036249">
    <property type="entry name" value="Thioredoxin-like_sf"/>
</dbReference>
<keyword evidence="5" id="KW-0676">Redox-active center</keyword>
<reference evidence="8" key="1">
    <citation type="journal article" date="2019" name="Int. J. Syst. Evol. Microbiol.">
        <title>The Global Catalogue of Microorganisms (GCM) 10K type strain sequencing project: providing services to taxonomists for standard genome sequencing and annotation.</title>
        <authorList>
            <consortium name="The Broad Institute Genomics Platform"/>
            <consortium name="The Broad Institute Genome Sequencing Center for Infectious Disease"/>
            <person name="Wu L."/>
            <person name="Ma J."/>
        </authorList>
    </citation>
    <scope>NUCLEOTIDE SEQUENCE [LARGE SCALE GENOMIC DNA]</scope>
    <source>
        <strain evidence="8">JCM 16013</strain>
    </source>
</reference>
<proteinExistence type="inferred from homology"/>
<dbReference type="PANTHER" id="PTHR13887">
    <property type="entry name" value="GLUTATHIONE S-TRANSFERASE KAPPA"/>
    <property type="match status" value="1"/>
</dbReference>
<dbReference type="Gene3D" id="3.40.30.10">
    <property type="entry name" value="Glutaredoxin"/>
    <property type="match status" value="1"/>
</dbReference>
<feature type="domain" description="Thioredoxin-like fold" evidence="6">
    <location>
        <begin position="7"/>
        <end position="159"/>
    </location>
</feature>
<dbReference type="EMBL" id="BAAAQM010000022">
    <property type="protein sequence ID" value="GAA1976442.1"/>
    <property type="molecule type" value="Genomic_DNA"/>
</dbReference>
<dbReference type="SUPFAM" id="SSF52833">
    <property type="entry name" value="Thioredoxin-like"/>
    <property type="match status" value="1"/>
</dbReference>
<dbReference type="Proteomes" id="UP001499854">
    <property type="component" value="Unassembled WGS sequence"/>
</dbReference>
<evidence type="ECO:0000256" key="2">
    <source>
        <dbReference type="ARBA" id="ARBA00022729"/>
    </source>
</evidence>
<evidence type="ECO:0000313" key="8">
    <source>
        <dbReference type="Proteomes" id="UP001499854"/>
    </source>
</evidence>
<protein>
    <recommendedName>
        <fullName evidence="6">Thioredoxin-like fold domain-containing protein</fullName>
    </recommendedName>
</protein>
<evidence type="ECO:0000256" key="4">
    <source>
        <dbReference type="ARBA" id="ARBA00023157"/>
    </source>
</evidence>
<comment type="similarity">
    <text evidence="1">Belongs to the thioredoxin family. DsbA subfamily.</text>
</comment>
<evidence type="ECO:0000259" key="6">
    <source>
        <dbReference type="Pfam" id="PF13462"/>
    </source>
</evidence>